<dbReference type="SMART" id="SM00338">
    <property type="entry name" value="BRLZ"/>
    <property type="match status" value="1"/>
</dbReference>
<comment type="caution">
    <text evidence="4">The sequence shown here is derived from an EMBL/GenBank/DDBJ whole genome shotgun (WGS) entry which is preliminary data.</text>
</comment>
<dbReference type="InterPro" id="IPR004827">
    <property type="entry name" value="bZIP"/>
</dbReference>
<evidence type="ECO:0000313" key="5">
    <source>
        <dbReference type="Proteomes" id="UP000292702"/>
    </source>
</evidence>
<feature type="compositionally biased region" description="Acidic residues" evidence="2">
    <location>
        <begin position="304"/>
        <end position="315"/>
    </location>
</feature>
<proteinExistence type="predicted"/>
<dbReference type="Gene3D" id="1.20.5.170">
    <property type="match status" value="1"/>
</dbReference>
<protein>
    <recommendedName>
        <fullName evidence="3">BZIP domain-containing protein</fullName>
    </recommendedName>
</protein>
<evidence type="ECO:0000259" key="3">
    <source>
        <dbReference type="SMART" id="SM00338"/>
    </source>
</evidence>
<feature type="compositionally biased region" description="Polar residues" evidence="2">
    <location>
        <begin position="272"/>
        <end position="288"/>
    </location>
</feature>
<keyword evidence="5" id="KW-1185">Reference proteome</keyword>
<feature type="compositionally biased region" description="Basic and acidic residues" evidence="2">
    <location>
        <begin position="325"/>
        <end position="341"/>
    </location>
</feature>
<sequence>MTRGRRKDLTIPPSRALIQQRDYRARKAKYLSDLEQRVSQTEDENMQLKAEIAELRNRLAKASDGSSVLSSEAMEASEHLFQHLSAATSSLTRFRDIAFKDRLQPSKTGRLRTPDRPSGSTVQTTHSGASYLPSPSSAHEVALTVPPPPPLSSHFNSRASSPSISSLGTDRDSRRASSSSELSTAPLSVPSSLSSSSRFDRERRESLPPFRPRDVGLAPPPGYPSNGREAHHPFTLPPLRLPSPEDEPTRQPARPTRSYPRTHYTHHPYDSYVTSRLTPSTWSDLPRSTTATATHSRSLPSQSDDSDEDIDEDDEYYRSGGSGQSEDKYDQSYDYPMHDDTPQQPRRHVPSPGLPRRTKRDLRELRPADLWLNGCPDGMAP</sequence>
<accession>A0A4R0RZ04</accession>
<feature type="domain" description="BZIP" evidence="3">
    <location>
        <begin position="9"/>
        <end position="68"/>
    </location>
</feature>
<dbReference type="OrthoDB" id="3365874at2759"/>
<reference evidence="4 5" key="1">
    <citation type="submission" date="2018-11" db="EMBL/GenBank/DDBJ databases">
        <title>Genome assembly of Steccherinum ochraceum LE-BIN_3174, the white-rot fungus of the Steccherinaceae family (The Residual Polyporoid clade, Polyporales, Basidiomycota).</title>
        <authorList>
            <person name="Fedorova T.V."/>
            <person name="Glazunova O.A."/>
            <person name="Landesman E.O."/>
            <person name="Moiseenko K.V."/>
            <person name="Psurtseva N.V."/>
            <person name="Savinova O.S."/>
            <person name="Shakhova N.V."/>
            <person name="Tyazhelova T.V."/>
            <person name="Vasina D.V."/>
        </authorList>
    </citation>
    <scope>NUCLEOTIDE SEQUENCE [LARGE SCALE GENOMIC DNA]</scope>
    <source>
        <strain evidence="4 5">LE-BIN_3174</strain>
    </source>
</reference>
<evidence type="ECO:0000256" key="2">
    <source>
        <dbReference type="SAM" id="MobiDB-lite"/>
    </source>
</evidence>
<dbReference type="GO" id="GO:0003700">
    <property type="term" value="F:DNA-binding transcription factor activity"/>
    <property type="evidence" value="ECO:0007669"/>
    <property type="project" value="InterPro"/>
</dbReference>
<feature type="compositionally biased region" description="Polar residues" evidence="2">
    <location>
        <begin position="118"/>
        <end position="137"/>
    </location>
</feature>
<dbReference type="SUPFAM" id="SSF57959">
    <property type="entry name" value="Leucine zipper domain"/>
    <property type="match status" value="1"/>
</dbReference>
<feature type="region of interest" description="Disordered" evidence="2">
    <location>
        <begin position="103"/>
        <end position="381"/>
    </location>
</feature>
<evidence type="ECO:0000313" key="4">
    <source>
        <dbReference type="EMBL" id="TCD71599.1"/>
    </source>
</evidence>
<feature type="coiled-coil region" evidence="1">
    <location>
        <begin position="31"/>
        <end position="65"/>
    </location>
</feature>
<organism evidence="4 5">
    <name type="scientific">Steccherinum ochraceum</name>
    <dbReference type="NCBI Taxonomy" id="92696"/>
    <lineage>
        <taxon>Eukaryota</taxon>
        <taxon>Fungi</taxon>
        <taxon>Dikarya</taxon>
        <taxon>Basidiomycota</taxon>
        <taxon>Agaricomycotina</taxon>
        <taxon>Agaricomycetes</taxon>
        <taxon>Polyporales</taxon>
        <taxon>Steccherinaceae</taxon>
        <taxon>Steccherinum</taxon>
    </lineage>
</organism>
<feature type="compositionally biased region" description="Low complexity" evidence="2">
    <location>
        <begin position="176"/>
        <end position="197"/>
    </location>
</feature>
<name>A0A4R0RZ04_9APHY</name>
<feature type="compositionally biased region" description="Polar residues" evidence="2">
    <location>
        <begin position="153"/>
        <end position="168"/>
    </location>
</feature>
<gene>
    <name evidence="4" type="ORF">EIP91_007346</name>
</gene>
<evidence type="ECO:0000256" key="1">
    <source>
        <dbReference type="SAM" id="Coils"/>
    </source>
</evidence>
<dbReference type="AlphaFoldDB" id="A0A4R0RZ04"/>
<dbReference type="Proteomes" id="UP000292702">
    <property type="component" value="Unassembled WGS sequence"/>
</dbReference>
<dbReference type="EMBL" id="RWJN01000004">
    <property type="protein sequence ID" value="TCD71599.1"/>
    <property type="molecule type" value="Genomic_DNA"/>
</dbReference>
<keyword evidence="1" id="KW-0175">Coiled coil</keyword>
<dbReference type="InterPro" id="IPR046347">
    <property type="entry name" value="bZIP_sf"/>
</dbReference>
<feature type="compositionally biased region" description="Basic and acidic residues" evidence="2">
    <location>
        <begin position="198"/>
        <end position="214"/>
    </location>
</feature>